<evidence type="ECO:0008006" key="4">
    <source>
        <dbReference type="Google" id="ProtNLM"/>
    </source>
</evidence>
<evidence type="ECO:0000256" key="1">
    <source>
        <dbReference type="SAM" id="SignalP"/>
    </source>
</evidence>
<evidence type="ECO:0000313" key="3">
    <source>
        <dbReference type="Proteomes" id="UP000813444"/>
    </source>
</evidence>
<keyword evidence="1" id="KW-0732">Signal</keyword>
<keyword evidence="3" id="KW-1185">Reference proteome</keyword>
<sequence length="198" mass="21940">MLPSVLPCHLKWTILIFISLLAPGNSQAIADDEINFPSQPGWNDMRACARCYFDSSTCNWFYDLTTDLGCINNACICRASTLGQAIENISSGILSACSNYDDQATATDFMKAYCSDRGYTSVGSAVPAEATVSSLTDDRCRKAHHLDFPEPHAACSRKHFVYIDISPDLGINNYNPVYLGHQQFLSSFSDRIPRPFIF</sequence>
<protein>
    <recommendedName>
        <fullName evidence="4">Extracellular membrane protein CFEM domain-containing protein</fullName>
    </recommendedName>
</protein>
<accession>A0A8K0SNG7</accession>
<comment type="caution">
    <text evidence="2">The sequence shown here is derived from an EMBL/GenBank/DDBJ whole genome shotgun (WGS) entry which is preliminary data.</text>
</comment>
<reference evidence="2" key="1">
    <citation type="journal article" date="2021" name="Nat. Commun.">
        <title>Genetic determinants of endophytism in the Arabidopsis root mycobiome.</title>
        <authorList>
            <person name="Mesny F."/>
            <person name="Miyauchi S."/>
            <person name="Thiergart T."/>
            <person name="Pickel B."/>
            <person name="Atanasova L."/>
            <person name="Karlsson M."/>
            <person name="Huettel B."/>
            <person name="Barry K.W."/>
            <person name="Haridas S."/>
            <person name="Chen C."/>
            <person name="Bauer D."/>
            <person name="Andreopoulos W."/>
            <person name="Pangilinan J."/>
            <person name="LaButti K."/>
            <person name="Riley R."/>
            <person name="Lipzen A."/>
            <person name="Clum A."/>
            <person name="Drula E."/>
            <person name="Henrissat B."/>
            <person name="Kohler A."/>
            <person name="Grigoriev I.V."/>
            <person name="Martin F.M."/>
            <person name="Hacquard S."/>
        </authorList>
    </citation>
    <scope>NUCLEOTIDE SEQUENCE</scope>
    <source>
        <strain evidence="2">MPI-CAGE-CH-0235</strain>
    </source>
</reference>
<proteinExistence type="predicted"/>
<dbReference type="EMBL" id="JAGPNK010000012">
    <property type="protein sequence ID" value="KAH7310627.1"/>
    <property type="molecule type" value="Genomic_DNA"/>
</dbReference>
<feature type="chain" id="PRO_5035437889" description="Extracellular membrane protein CFEM domain-containing protein" evidence="1">
    <location>
        <begin position="29"/>
        <end position="198"/>
    </location>
</feature>
<dbReference type="OrthoDB" id="4770400at2759"/>
<gene>
    <name evidence="2" type="ORF">B0I35DRAFT_463237</name>
</gene>
<organism evidence="2 3">
    <name type="scientific">Stachybotrys elegans</name>
    <dbReference type="NCBI Taxonomy" id="80388"/>
    <lineage>
        <taxon>Eukaryota</taxon>
        <taxon>Fungi</taxon>
        <taxon>Dikarya</taxon>
        <taxon>Ascomycota</taxon>
        <taxon>Pezizomycotina</taxon>
        <taxon>Sordariomycetes</taxon>
        <taxon>Hypocreomycetidae</taxon>
        <taxon>Hypocreales</taxon>
        <taxon>Stachybotryaceae</taxon>
        <taxon>Stachybotrys</taxon>
    </lineage>
</organism>
<evidence type="ECO:0000313" key="2">
    <source>
        <dbReference type="EMBL" id="KAH7310627.1"/>
    </source>
</evidence>
<name>A0A8K0SNG7_9HYPO</name>
<feature type="signal peptide" evidence="1">
    <location>
        <begin position="1"/>
        <end position="28"/>
    </location>
</feature>
<dbReference type="Proteomes" id="UP000813444">
    <property type="component" value="Unassembled WGS sequence"/>
</dbReference>
<dbReference type="AlphaFoldDB" id="A0A8K0SNG7"/>